<protein>
    <submittedName>
        <fullName evidence="2 3">Uncharacterized protein</fullName>
    </submittedName>
</protein>
<accession>J3PBF2</accession>
<dbReference type="AlphaFoldDB" id="J3PBF2"/>
<feature type="signal peptide" evidence="1">
    <location>
        <begin position="1"/>
        <end position="22"/>
    </location>
</feature>
<keyword evidence="4" id="KW-1185">Reference proteome</keyword>
<evidence type="ECO:0000313" key="2">
    <source>
        <dbReference type="EMBL" id="EJT71569.1"/>
    </source>
</evidence>
<gene>
    <name evidence="3" type="primary">20351283</name>
    <name evidence="2" type="ORF">GGTG_10825</name>
</gene>
<reference evidence="3" key="5">
    <citation type="submission" date="2018-04" db="UniProtKB">
        <authorList>
            <consortium name="EnsemblFungi"/>
        </authorList>
    </citation>
    <scope>IDENTIFICATION</scope>
    <source>
        <strain evidence="3">R3-111a-1</strain>
    </source>
</reference>
<dbReference type="Proteomes" id="UP000006039">
    <property type="component" value="Unassembled WGS sequence"/>
</dbReference>
<reference evidence="4" key="1">
    <citation type="submission" date="2010-07" db="EMBL/GenBank/DDBJ databases">
        <title>The genome sequence of Gaeumannomyces graminis var. tritici strain R3-111a-1.</title>
        <authorList>
            <consortium name="The Broad Institute Genome Sequencing Platform"/>
            <person name="Ma L.-J."/>
            <person name="Dead R."/>
            <person name="Young S."/>
            <person name="Zeng Q."/>
            <person name="Koehrsen M."/>
            <person name="Alvarado L."/>
            <person name="Berlin A."/>
            <person name="Chapman S.B."/>
            <person name="Chen Z."/>
            <person name="Freedman E."/>
            <person name="Gellesch M."/>
            <person name="Goldberg J."/>
            <person name="Griggs A."/>
            <person name="Gujja S."/>
            <person name="Heilman E.R."/>
            <person name="Heiman D."/>
            <person name="Hepburn T."/>
            <person name="Howarth C."/>
            <person name="Jen D."/>
            <person name="Larson L."/>
            <person name="Mehta T."/>
            <person name="Neiman D."/>
            <person name="Pearson M."/>
            <person name="Roberts A."/>
            <person name="Saif S."/>
            <person name="Shea T."/>
            <person name="Shenoy N."/>
            <person name="Sisk P."/>
            <person name="Stolte C."/>
            <person name="Sykes S."/>
            <person name="Walk T."/>
            <person name="White J."/>
            <person name="Yandava C."/>
            <person name="Haas B."/>
            <person name="Nusbaum C."/>
            <person name="Birren B."/>
        </authorList>
    </citation>
    <scope>NUCLEOTIDE SEQUENCE [LARGE SCALE GENOMIC DNA]</scope>
    <source>
        <strain evidence="4">R3-111a-1</strain>
    </source>
</reference>
<dbReference type="VEuPathDB" id="FungiDB:GGTG_10825"/>
<reference evidence="2" key="3">
    <citation type="submission" date="2010-09" db="EMBL/GenBank/DDBJ databases">
        <title>Annotation of Gaeumannomyces graminis var. tritici R3-111a-1.</title>
        <authorList>
            <consortium name="The Broad Institute Genome Sequencing Platform"/>
            <person name="Ma L.-J."/>
            <person name="Dead R."/>
            <person name="Young S.K."/>
            <person name="Zeng Q."/>
            <person name="Gargeya S."/>
            <person name="Fitzgerald M."/>
            <person name="Haas B."/>
            <person name="Abouelleil A."/>
            <person name="Alvarado L."/>
            <person name="Arachchi H.M."/>
            <person name="Berlin A."/>
            <person name="Brown A."/>
            <person name="Chapman S.B."/>
            <person name="Chen Z."/>
            <person name="Dunbar C."/>
            <person name="Freedman E."/>
            <person name="Gearin G."/>
            <person name="Gellesch M."/>
            <person name="Goldberg J."/>
            <person name="Griggs A."/>
            <person name="Gujja S."/>
            <person name="Heiman D."/>
            <person name="Howarth C."/>
            <person name="Larson L."/>
            <person name="Lui A."/>
            <person name="MacDonald P.J.P."/>
            <person name="Mehta T."/>
            <person name="Montmayeur A."/>
            <person name="Murphy C."/>
            <person name="Neiman D."/>
            <person name="Pearson M."/>
            <person name="Priest M."/>
            <person name="Roberts A."/>
            <person name="Saif S."/>
            <person name="Shea T."/>
            <person name="Shenoy N."/>
            <person name="Sisk P."/>
            <person name="Stolte C."/>
            <person name="Sykes S."/>
            <person name="Yandava C."/>
            <person name="Wortman J."/>
            <person name="Nusbaum C."/>
            <person name="Birren B."/>
        </authorList>
    </citation>
    <scope>NUCLEOTIDE SEQUENCE</scope>
    <source>
        <strain evidence="2">R3-111a-1</strain>
    </source>
</reference>
<name>J3PBF2_GAET3</name>
<dbReference type="EnsemblFungi" id="EJT71569">
    <property type="protein sequence ID" value="EJT71569"/>
    <property type="gene ID" value="GGTG_10825"/>
</dbReference>
<evidence type="ECO:0000313" key="3">
    <source>
        <dbReference type="EnsemblFungi" id="EJT71569"/>
    </source>
</evidence>
<reference evidence="3" key="4">
    <citation type="journal article" date="2015" name="G3 (Bethesda)">
        <title>Genome sequences of three phytopathogenic species of the Magnaporthaceae family of fungi.</title>
        <authorList>
            <person name="Okagaki L.H."/>
            <person name="Nunes C.C."/>
            <person name="Sailsbery J."/>
            <person name="Clay B."/>
            <person name="Brown D."/>
            <person name="John T."/>
            <person name="Oh Y."/>
            <person name="Young N."/>
            <person name="Fitzgerald M."/>
            <person name="Haas B.J."/>
            <person name="Zeng Q."/>
            <person name="Young S."/>
            <person name="Adiconis X."/>
            <person name="Fan L."/>
            <person name="Levin J.Z."/>
            <person name="Mitchell T.K."/>
            <person name="Okubara P.A."/>
            <person name="Farman M.L."/>
            <person name="Kohn L.M."/>
            <person name="Birren B."/>
            <person name="Ma L.-J."/>
            <person name="Dean R.A."/>
        </authorList>
    </citation>
    <scope>NUCLEOTIDE SEQUENCE</scope>
    <source>
        <strain evidence="3">R3-111a-1</strain>
    </source>
</reference>
<dbReference type="HOGENOM" id="CLU_2654639_0_0_1"/>
<proteinExistence type="predicted"/>
<evidence type="ECO:0000313" key="4">
    <source>
        <dbReference type="Proteomes" id="UP000006039"/>
    </source>
</evidence>
<evidence type="ECO:0000256" key="1">
    <source>
        <dbReference type="SAM" id="SignalP"/>
    </source>
</evidence>
<feature type="chain" id="PRO_5015095099" evidence="1">
    <location>
        <begin position="23"/>
        <end position="76"/>
    </location>
</feature>
<keyword evidence="1" id="KW-0732">Signal</keyword>
<sequence>MSGTLFSFCVLADSFWPQDVLASGWQVASPSHLLHRRAVSEMQKPVVPAWSLRPHLGERPTVFLDANREAAGLGYF</sequence>
<dbReference type="GeneID" id="20351283"/>
<dbReference type="RefSeq" id="XP_009226966.1">
    <property type="nucleotide sequence ID" value="XM_009228702.1"/>
</dbReference>
<reference evidence="2" key="2">
    <citation type="submission" date="2010-07" db="EMBL/GenBank/DDBJ databases">
        <authorList>
            <consortium name="The Broad Institute Genome Sequencing Platform"/>
            <consortium name="Broad Institute Genome Sequencing Center for Infectious Disease"/>
            <person name="Ma L.-J."/>
            <person name="Dead R."/>
            <person name="Young S."/>
            <person name="Zeng Q."/>
            <person name="Koehrsen M."/>
            <person name="Alvarado L."/>
            <person name="Berlin A."/>
            <person name="Chapman S.B."/>
            <person name="Chen Z."/>
            <person name="Freedman E."/>
            <person name="Gellesch M."/>
            <person name="Goldberg J."/>
            <person name="Griggs A."/>
            <person name="Gujja S."/>
            <person name="Heilman E.R."/>
            <person name="Heiman D."/>
            <person name="Hepburn T."/>
            <person name="Howarth C."/>
            <person name="Jen D."/>
            <person name="Larson L."/>
            <person name="Mehta T."/>
            <person name="Neiman D."/>
            <person name="Pearson M."/>
            <person name="Roberts A."/>
            <person name="Saif S."/>
            <person name="Shea T."/>
            <person name="Shenoy N."/>
            <person name="Sisk P."/>
            <person name="Stolte C."/>
            <person name="Sykes S."/>
            <person name="Walk T."/>
            <person name="White J."/>
            <person name="Yandava C."/>
            <person name="Haas B."/>
            <person name="Nusbaum C."/>
            <person name="Birren B."/>
        </authorList>
    </citation>
    <scope>NUCLEOTIDE SEQUENCE</scope>
    <source>
        <strain evidence="2">R3-111a-1</strain>
    </source>
</reference>
<organism evidence="2">
    <name type="scientific">Gaeumannomyces tritici (strain R3-111a-1)</name>
    <name type="common">Wheat and barley take-all root rot fungus</name>
    <name type="synonym">Gaeumannomyces graminis var. tritici</name>
    <dbReference type="NCBI Taxonomy" id="644352"/>
    <lineage>
        <taxon>Eukaryota</taxon>
        <taxon>Fungi</taxon>
        <taxon>Dikarya</taxon>
        <taxon>Ascomycota</taxon>
        <taxon>Pezizomycotina</taxon>
        <taxon>Sordariomycetes</taxon>
        <taxon>Sordariomycetidae</taxon>
        <taxon>Magnaporthales</taxon>
        <taxon>Magnaporthaceae</taxon>
        <taxon>Gaeumannomyces</taxon>
    </lineage>
</organism>
<dbReference type="EMBL" id="GL385400">
    <property type="protein sequence ID" value="EJT71569.1"/>
    <property type="molecule type" value="Genomic_DNA"/>
</dbReference>